<dbReference type="InterPro" id="IPR057326">
    <property type="entry name" value="KR_dom"/>
</dbReference>
<dbReference type="InterPro" id="IPR002347">
    <property type="entry name" value="SDR_fam"/>
</dbReference>
<dbReference type="GO" id="GO:0016616">
    <property type="term" value="F:oxidoreductase activity, acting on the CH-OH group of donors, NAD or NADP as acceptor"/>
    <property type="evidence" value="ECO:0007669"/>
    <property type="project" value="UniProtKB-ARBA"/>
</dbReference>
<dbReference type="RefSeq" id="WP_156276186.1">
    <property type="nucleotide sequence ID" value="NZ_BAABGI010000003.1"/>
</dbReference>
<dbReference type="SUPFAM" id="SSF51735">
    <property type="entry name" value="NAD(P)-binding Rossmann-fold domains"/>
    <property type="match status" value="1"/>
</dbReference>
<comment type="caution">
    <text evidence="5">The sequence shown here is derived from an EMBL/GenBank/DDBJ whole genome shotgun (WGS) entry which is preliminary data.</text>
</comment>
<dbReference type="PRINTS" id="PR00080">
    <property type="entry name" value="SDRFAMILY"/>
</dbReference>
<evidence type="ECO:0000256" key="1">
    <source>
        <dbReference type="ARBA" id="ARBA00006484"/>
    </source>
</evidence>
<keyword evidence="2" id="KW-0560">Oxidoreductase</keyword>
<sequence>MSLKGKTVIITGASSGIGEATALKLAKEGINVVLTARSEDKLKKLQEKIEKENGGKALVVPADVTKKDELKNVVDKTKEKFGSIDGIVNNAGLMPLSYVKNLHTDEWDKMVDVNIKGVLNGVSAVLPTMMEQKSGNIINISSSAGRKIYPGGAVYCATKAAVKMFSEGLRQELAPKFNINVTSIEPGFVDTSLTETITDEEIKEGLLSNFQEMTPLEAEDIAEAIFYAMSQPKRANINDVYIMPTEQEQ</sequence>
<dbReference type="OrthoDB" id="9775296at2"/>
<accession>A0A7K1LPK8</accession>
<dbReference type="PROSITE" id="PS00061">
    <property type="entry name" value="ADH_SHORT"/>
    <property type="match status" value="1"/>
</dbReference>
<proteinExistence type="inferred from homology"/>
<protein>
    <submittedName>
        <fullName evidence="5">SDR family oxidoreductase</fullName>
    </submittedName>
</protein>
<evidence type="ECO:0000313" key="6">
    <source>
        <dbReference type="Proteomes" id="UP000460416"/>
    </source>
</evidence>
<gene>
    <name evidence="5" type="ORF">FLP08_09145</name>
</gene>
<dbReference type="PANTHER" id="PTHR42901">
    <property type="entry name" value="ALCOHOL DEHYDROGENASE"/>
    <property type="match status" value="1"/>
</dbReference>
<dbReference type="EMBL" id="VJVW01000003">
    <property type="protein sequence ID" value="MUP42739.1"/>
    <property type="molecule type" value="Genomic_DNA"/>
</dbReference>
<dbReference type="InterPro" id="IPR020904">
    <property type="entry name" value="Sc_DH/Rdtase_CS"/>
</dbReference>
<dbReference type="PRINTS" id="PR00081">
    <property type="entry name" value="GDHRDH"/>
</dbReference>
<dbReference type="PIRSF" id="PIRSF000126">
    <property type="entry name" value="11-beta-HSD1"/>
    <property type="match status" value="1"/>
</dbReference>
<reference evidence="5 6" key="1">
    <citation type="submission" date="2019-07" db="EMBL/GenBank/DDBJ databases">
        <title>Gramella aestuarii sp. nov., isolated from a tidal flat, and emended description of Gramella echinicola.</title>
        <authorList>
            <person name="Liu L."/>
        </authorList>
    </citation>
    <scope>NUCLEOTIDE SEQUENCE [LARGE SCALE GENOMIC DNA]</scope>
    <source>
        <strain evidence="5 6">BS12</strain>
    </source>
</reference>
<evidence type="ECO:0000256" key="2">
    <source>
        <dbReference type="ARBA" id="ARBA00023002"/>
    </source>
</evidence>
<dbReference type="Pfam" id="PF00106">
    <property type="entry name" value="adh_short"/>
    <property type="match status" value="1"/>
</dbReference>
<dbReference type="Proteomes" id="UP000460416">
    <property type="component" value="Unassembled WGS sequence"/>
</dbReference>
<dbReference type="Gene3D" id="3.40.50.720">
    <property type="entry name" value="NAD(P)-binding Rossmann-like Domain"/>
    <property type="match status" value="1"/>
</dbReference>
<evidence type="ECO:0000259" key="4">
    <source>
        <dbReference type="SMART" id="SM00822"/>
    </source>
</evidence>
<dbReference type="FunFam" id="3.40.50.720:FF:000047">
    <property type="entry name" value="NADP-dependent L-serine/L-allo-threonine dehydrogenase"/>
    <property type="match status" value="1"/>
</dbReference>
<feature type="domain" description="Ketoreductase" evidence="4">
    <location>
        <begin position="6"/>
        <end position="187"/>
    </location>
</feature>
<organism evidence="5 6">
    <name type="scientific">Christiangramia aestuarii</name>
    <dbReference type="NCBI Taxonomy" id="1028746"/>
    <lineage>
        <taxon>Bacteria</taxon>
        <taxon>Pseudomonadati</taxon>
        <taxon>Bacteroidota</taxon>
        <taxon>Flavobacteriia</taxon>
        <taxon>Flavobacteriales</taxon>
        <taxon>Flavobacteriaceae</taxon>
        <taxon>Christiangramia</taxon>
    </lineage>
</organism>
<dbReference type="InterPro" id="IPR036291">
    <property type="entry name" value="NAD(P)-bd_dom_sf"/>
</dbReference>
<evidence type="ECO:0000256" key="3">
    <source>
        <dbReference type="RuleBase" id="RU000363"/>
    </source>
</evidence>
<dbReference type="PANTHER" id="PTHR42901:SF1">
    <property type="entry name" value="ALCOHOL DEHYDROGENASE"/>
    <property type="match status" value="1"/>
</dbReference>
<comment type="similarity">
    <text evidence="1 3">Belongs to the short-chain dehydrogenases/reductases (SDR) family.</text>
</comment>
<dbReference type="AlphaFoldDB" id="A0A7K1LPK8"/>
<dbReference type="SMART" id="SM00822">
    <property type="entry name" value="PKS_KR"/>
    <property type="match status" value="1"/>
</dbReference>
<evidence type="ECO:0000313" key="5">
    <source>
        <dbReference type="EMBL" id="MUP42739.1"/>
    </source>
</evidence>
<name>A0A7K1LPK8_9FLAO</name>
<keyword evidence="6" id="KW-1185">Reference proteome</keyword>